<feature type="compositionally biased region" description="Polar residues" evidence="1">
    <location>
        <begin position="443"/>
        <end position="462"/>
    </location>
</feature>
<reference evidence="2 3" key="1">
    <citation type="submission" date="2017-10" db="EMBL/GenBank/DDBJ databases">
        <title>Comparative genomics in systemic dimorphic fungi from Ajellomycetaceae.</title>
        <authorList>
            <person name="Munoz J.F."/>
            <person name="Mcewen J.G."/>
            <person name="Clay O.K."/>
            <person name="Cuomo C.A."/>
        </authorList>
    </citation>
    <scope>NUCLEOTIDE SEQUENCE [LARGE SCALE GENOMIC DNA]</scope>
    <source>
        <strain evidence="2 3">UAMH5409</strain>
    </source>
</reference>
<dbReference type="Proteomes" id="UP000223968">
    <property type="component" value="Unassembled WGS sequence"/>
</dbReference>
<evidence type="ECO:0008006" key="4">
    <source>
        <dbReference type="Google" id="ProtNLM"/>
    </source>
</evidence>
<feature type="compositionally biased region" description="Polar residues" evidence="1">
    <location>
        <begin position="498"/>
        <end position="509"/>
    </location>
</feature>
<comment type="caution">
    <text evidence="2">The sequence shown here is derived from an EMBL/GenBank/DDBJ whole genome shotgun (WGS) entry which is preliminary data.</text>
</comment>
<evidence type="ECO:0000313" key="2">
    <source>
        <dbReference type="EMBL" id="PGH17916.1"/>
    </source>
</evidence>
<dbReference type="STRING" id="1447875.A0A2B7Y8T0"/>
<keyword evidence="3" id="KW-1185">Reference proteome</keyword>
<feature type="compositionally biased region" description="Acidic residues" evidence="1">
    <location>
        <begin position="277"/>
        <end position="286"/>
    </location>
</feature>
<feature type="compositionally biased region" description="Basic and acidic residues" evidence="1">
    <location>
        <begin position="308"/>
        <end position="326"/>
    </location>
</feature>
<dbReference type="EMBL" id="PDNB01000007">
    <property type="protein sequence ID" value="PGH17916.1"/>
    <property type="molecule type" value="Genomic_DNA"/>
</dbReference>
<organism evidence="2 3">
    <name type="scientific">Helicocarpus griseus UAMH5409</name>
    <dbReference type="NCBI Taxonomy" id="1447875"/>
    <lineage>
        <taxon>Eukaryota</taxon>
        <taxon>Fungi</taxon>
        <taxon>Dikarya</taxon>
        <taxon>Ascomycota</taxon>
        <taxon>Pezizomycotina</taxon>
        <taxon>Eurotiomycetes</taxon>
        <taxon>Eurotiomycetidae</taxon>
        <taxon>Onygenales</taxon>
        <taxon>Ajellomycetaceae</taxon>
        <taxon>Helicocarpus</taxon>
    </lineage>
</organism>
<dbReference type="OrthoDB" id="5431013at2759"/>
<feature type="compositionally biased region" description="Polar residues" evidence="1">
    <location>
        <begin position="353"/>
        <end position="363"/>
    </location>
</feature>
<feature type="compositionally biased region" description="Polar residues" evidence="1">
    <location>
        <begin position="422"/>
        <end position="433"/>
    </location>
</feature>
<feature type="compositionally biased region" description="Pro residues" evidence="1">
    <location>
        <begin position="468"/>
        <end position="477"/>
    </location>
</feature>
<gene>
    <name evidence="2" type="ORF">AJ79_00815</name>
</gene>
<sequence length="553" mass="61692">MSEIQTIYSILHIAGSGFRLSLLLNAVGCEVASAGIDVHSIAKGLSLYVMSLKRVGQSFQAPDTLHSPEALSTAREISEQSRDIFDDFEIMLENVQRDGGGSVQERFKRCFRKQHVTYLLAHLEALKLSLMVMHQILQLAKLTSARRNTPYSVRDDTIRQERAEIQNMVIVRYWSINRLDRLYDLAAREATEYGQNGNTQSNGTSSQQQSTNLTKLPVISLGNLDNSLAPIKESPKDMVRVSSKVIDPLVTRWTRSDGYWELAAEQTGSQRHVSFESESDGDDDVYSDSSERPGTHGYYLEGTTTDWRQPHSQEARKRASELRKEYSGLQARVDSETDGSSDSESNRPRRRNFSTAPSGNSSAPEAGAHRRGDSGYVSSDKARRRASPSRPRISTPETNAYTHEHDGQLKSNSPRTVPRSIPQRQPQPYSYTANLPPHDHPRSFSSTPSQPHLFNQHPTSHPVTLPSSYPPPANPRPHPQRDPASHKGRSHRQYPPVNRSSSNNNTAGQTRRDYSTRDENAERRRNLKRSATTGILGAGAIAGFLEALEGLSI</sequence>
<accession>A0A2B7Y8T0</accession>
<proteinExistence type="predicted"/>
<evidence type="ECO:0000313" key="3">
    <source>
        <dbReference type="Proteomes" id="UP000223968"/>
    </source>
</evidence>
<evidence type="ECO:0000256" key="1">
    <source>
        <dbReference type="SAM" id="MobiDB-lite"/>
    </source>
</evidence>
<dbReference type="AlphaFoldDB" id="A0A2B7Y8T0"/>
<protein>
    <recommendedName>
        <fullName evidence="4">Fungal N-terminal domain-containing protein</fullName>
    </recommendedName>
</protein>
<feature type="region of interest" description="Disordered" evidence="1">
    <location>
        <begin position="265"/>
        <end position="526"/>
    </location>
</feature>
<name>A0A2B7Y8T0_9EURO</name>
<feature type="compositionally biased region" description="Basic and acidic residues" evidence="1">
    <location>
        <begin position="510"/>
        <end position="524"/>
    </location>
</feature>